<dbReference type="GO" id="GO:0019305">
    <property type="term" value="P:dTDP-rhamnose biosynthetic process"/>
    <property type="evidence" value="ECO:0007669"/>
    <property type="project" value="UniProtKB-UniPathway"/>
</dbReference>
<feature type="domain" description="RmlD-like substrate binding" evidence="7">
    <location>
        <begin position="1"/>
        <end position="285"/>
    </location>
</feature>
<dbReference type="InterPro" id="IPR036291">
    <property type="entry name" value="NAD(P)-bd_dom_sf"/>
</dbReference>
<evidence type="ECO:0000256" key="6">
    <source>
        <dbReference type="RuleBase" id="RU364082"/>
    </source>
</evidence>
<dbReference type="GO" id="GO:0005829">
    <property type="term" value="C:cytosol"/>
    <property type="evidence" value="ECO:0007669"/>
    <property type="project" value="TreeGrafter"/>
</dbReference>
<evidence type="ECO:0000256" key="2">
    <source>
        <dbReference type="ARBA" id="ARBA00010944"/>
    </source>
</evidence>
<comment type="function">
    <text evidence="6">Catalyzes the reduction of dTDP-6-deoxy-L-lyxo-4-hexulose to yield dTDP-L-rhamnose.</text>
</comment>
<dbReference type="Gene3D" id="3.40.50.720">
    <property type="entry name" value="NAD(P)-binding Rossmann-like Domain"/>
    <property type="match status" value="1"/>
</dbReference>
<keyword evidence="6" id="KW-0521">NADP</keyword>
<dbReference type="EMBL" id="JACIDT010000002">
    <property type="protein sequence ID" value="MBB3924834.1"/>
    <property type="molecule type" value="Genomic_DNA"/>
</dbReference>
<comment type="pathway">
    <text evidence="1 6">Carbohydrate biosynthesis; dTDP-L-rhamnose biosynthesis.</text>
</comment>
<dbReference type="EC" id="1.1.1.133" evidence="3 6"/>
<dbReference type="RefSeq" id="WP_188070413.1">
    <property type="nucleotide sequence ID" value="NZ_BSPS01000120.1"/>
</dbReference>
<organism evidence="8 9">
    <name type="scientific">Sphingobium jiangsuense</name>
    <dbReference type="NCBI Taxonomy" id="870476"/>
    <lineage>
        <taxon>Bacteria</taxon>
        <taxon>Pseudomonadati</taxon>
        <taxon>Pseudomonadota</taxon>
        <taxon>Alphaproteobacteria</taxon>
        <taxon>Sphingomonadales</taxon>
        <taxon>Sphingomonadaceae</taxon>
        <taxon>Sphingobium</taxon>
    </lineage>
</organism>
<evidence type="ECO:0000256" key="4">
    <source>
        <dbReference type="ARBA" id="ARBA00017099"/>
    </source>
</evidence>
<accession>A0A7W6BN93</accession>
<evidence type="ECO:0000256" key="1">
    <source>
        <dbReference type="ARBA" id="ARBA00004781"/>
    </source>
</evidence>
<dbReference type="UniPathway" id="UPA00124"/>
<keyword evidence="6 8" id="KW-0560">Oxidoreductase</keyword>
<name>A0A7W6BN93_9SPHN</name>
<evidence type="ECO:0000259" key="7">
    <source>
        <dbReference type="Pfam" id="PF04321"/>
    </source>
</evidence>
<dbReference type="Proteomes" id="UP000571950">
    <property type="component" value="Unassembled WGS sequence"/>
</dbReference>
<keyword evidence="9" id="KW-1185">Reference proteome</keyword>
<evidence type="ECO:0000256" key="5">
    <source>
        <dbReference type="ARBA" id="ARBA00048200"/>
    </source>
</evidence>
<reference evidence="8 9" key="1">
    <citation type="submission" date="2020-08" db="EMBL/GenBank/DDBJ databases">
        <title>Genomic Encyclopedia of Type Strains, Phase IV (KMG-IV): sequencing the most valuable type-strain genomes for metagenomic binning, comparative biology and taxonomic classification.</title>
        <authorList>
            <person name="Goeker M."/>
        </authorList>
    </citation>
    <scope>NUCLEOTIDE SEQUENCE [LARGE SCALE GENOMIC DNA]</scope>
    <source>
        <strain evidence="8 9">DSM 26189</strain>
    </source>
</reference>
<comment type="cofactor">
    <cofactor evidence="6">
        <name>Mg(2+)</name>
        <dbReference type="ChEBI" id="CHEBI:18420"/>
    </cofactor>
    <text evidence="6">Binds 1 Mg(2+) ion per monomer.</text>
</comment>
<evidence type="ECO:0000256" key="3">
    <source>
        <dbReference type="ARBA" id="ARBA00012929"/>
    </source>
</evidence>
<dbReference type="NCBIfam" id="TIGR01214">
    <property type="entry name" value="rmlD"/>
    <property type="match status" value="1"/>
</dbReference>
<gene>
    <name evidence="8" type="ORF">GGR43_000535</name>
</gene>
<comment type="caution">
    <text evidence="8">The sequence shown here is derived from an EMBL/GenBank/DDBJ whole genome shotgun (WGS) entry which is preliminary data.</text>
</comment>
<dbReference type="AlphaFoldDB" id="A0A7W6BN93"/>
<dbReference type="Gene3D" id="3.90.25.10">
    <property type="entry name" value="UDP-galactose 4-epimerase, domain 1"/>
    <property type="match status" value="1"/>
</dbReference>
<evidence type="ECO:0000313" key="8">
    <source>
        <dbReference type="EMBL" id="MBB3924834.1"/>
    </source>
</evidence>
<dbReference type="InterPro" id="IPR029903">
    <property type="entry name" value="RmlD-like-bd"/>
</dbReference>
<evidence type="ECO:0000313" key="9">
    <source>
        <dbReference type="Proteomes" id="UP000571950"/>
    </source>
</evidence>
<dbReference type="PANTHER" id="PTHR10491">
    <property type="entry name" value="DTDP-4-DEHYDRORHAMNOSE REDUCTASE"/>
    <property type="match status" value="1"/>
</dbReference>
<comment type="similarity">
    <text evidence="2 6">Belongs to the dTDP-4-dehydrorhamnose reductase family.</text>
</comment>
<dbReference type="GO" id="GO:0008831">
    <property type="term" value="F:dTDP-4-dehydrorhamnose reductase activity"/>
    <property type="evidence" value="ECO:0007669"/>
    <property type="project" value="UniProtKB-EC"/>
</dbReference>
<dbReference type="Pfam" id="PF04321">
    <property type="entry name" value="RmlD_sub_bind"/>
    <property type="match status" value="1"/>
</dbReference>
<proteinExistence type="inferred from homology"/>
<comment type="catalytic activity">
    <reaction evidence="5 6">
        <text>dTDP-beta-L-rhamnose + NADP(+) = dTDP-4-dehydro-beta-L-rhamnose + NADPH + H(+)</text>
        <dbReference type="Rhea" id="RHEA:21796"/>
        <dbReference type="ChEBI" id="CHEBI:15378"/>
        <dbReference type="ChEBI" id="CHEBI:57510"/>
        <dbReference type="ChEBI" id="CHEBI:57783"/>
        <dbReference type="ChEBI" id="CHEBI:58349"/>
        <dbReference type="ChEBI" id="CHEBI:62830"/>
        <dbReference type="EC" id="1.1.1.133"/>
    </reaction>
</comment>
<dbReference type="PANTHER" id="PTHR10491:SF4">
    <property type="entry name" value="METHIONINE ADENOSYLTRANSFERASE 2 SUBUNIT BETA"/>
    <property type="match status" value="1"/>
</dbReference>
<protein>
    <recommendedName>
        <fullName evidence="4 6">dTDP-4-dehydrorhamnose reductase</fullName>
        <ecNumber evidence="3 6">1.1.1.133</ecNumber>
    </recommendedName>
</protein>
<dbReference type="SUPFAM" id="SSF51735">
    <property type="entry name" value="NAD(P)-binding Rossmann-fold domains"/>
    <property type="match status" value="1"/>
</dbReference>
<dbReference type="CDD" id="cd05254">
    <property type="entry name" value="dTDP_HR_like_SDR_e"/>
    <property type="match status" value="1"/>
</dbReference>
<sequence>MKALIVGANGQVGRCLQAAAPTQARLVCRGSDGLDIRDRAAVAALVAEERPDILFNAAAYTAVDRAEGEEALALSVNGGGVANLAEAADRTGARLVHISTDFVFDGASGTPYAPDAPTRPLCAYGRTKLAGEGHALALDTALVVRTAWVYAPEGGNFVRTMLRLMAERPEVRPEVRVVADQIGTPTYAPALARALWNLALGERRGVYHYTDSGVASWYDFAVAIREEALAGGVLDGAAPVLPIPTSAFPTPARRPPFSVLDKEATWAALGGPAPHWRENLRLMLKGIAAGG</sequence>
<dbReference type="InterPro" id="IPR005913">
    <property type="entry name" value="dTDP_dehydrorham_reduct"/>
</dbReference>